<dbReference type="OrthoDB" id="28970at10239"/>
<dbReference type="InterPro" id="IPR055654">
    <property type="entry name" value="DUF7230"/>
</dbReference>
<dbReference type="Pfam" id="PF23876">
    <property type="entry name" value="DUF7230"/>
    <property type="match status" value="1"/>
</dbReference>
<dbReference type="RefSeq" id="YP_009011751.1">
    <property type="nucleotide sequence ID" value="NC_023688.1"/>
</dbReference>
<name>E5DQQ5_9CAUD</name>
<evidence type="ECO:0000313" key="1">
    <source>
        <dbReference type="EMBL" id="ADQ53041.1"/>
    </source>
</evidence>
<sequence length="41" mass="4775">MNNFVAKHAREFNVAAVMVDRKKQMKAAGTRKQKHKGRIDY</sequence>
<dbReference type="GeneID" id="18560247"/>
<dbReference type="KEGG" id="vg:18560247"/>
<protein>
    <submittedName>
        <fullName evidence="1">Uncharacterized protein</fullName>
    </submittedName>
</protein>
<proteinExistence type="predicted"/>
<reference evidence="1 2" key="1">
    <citation type="journal article" date="2010" name="Virol. J.">
        <title>Genomes of the T4-related bacteriophages as windows on microbial genome evolution.</title>
        <authorList>
            <person name="Petrov V.M."/>
            <person name="Ratnayaka S."/>
            <person name="Nolan J.M."/>
            <person name="Miller E.S."/>
            <person name="Karam J.D."/>
        </authorList>
    </citation>
    <scope>NUCLEOTIDE SEQUENCE [LARGE SCALE GENOMIC DNA]</scope>
</reference>
<accession>E5DQQ5</accession>
<dbReference type="Proteomes" id="UP000008726">
    <property type="component" value="Segment"/>
</dbReference>
<organism evidence="1 2">
    <name type="scientific">Aeromonas phage PX29</name>
    <dbReference type="NCBI Taxonomy" id="926067"/>
    <lineage>
        <taxon>Viruses</taxon>
        <taxon>Duplodnaviria</taxon>
        <taxon>Heunggongvirae</taxon>
        <taxon>Uroviricota</taxon>
        <taxon>Caudoviricetes</taxon>
        <taxon>Pantevenvirales</taxon>
        <taxon>Straboviridae</taxon>
        <taxon>Angelvirus</taxon>
        <taxon>Angelvirus px29</taxon>
    </lineage>
</organism>
<evidence type="ECO:0000313" key="2">
    <source>
        <dbReference type="Proteomes" id="UP000008726"/>
    </source>
</evidence>
<gene>
    <name evidence="1" type="ORF">PX29p324</name>
</gene>
<keyword evidence="2" id="KW-1185">Reference proteome</keyword>
<dbReference type="EMBL" id="GU396103">
    <property type="protein sequence ID" value="ADQ53041.1"/>
    <property type="molecule type" value="Genomic_DNA"/>
</dbReference>